<dbReference type="Proteomes" id="UP000799302">
    <property type="component" value="Unassembled WGS sequence"/>
</dbReference>
<keyword evidence="3" id="KW-1185">Reference proteome</keyword>
<feature type="compositionally biased region" description="Polar residues" evidence="1">
    <location>
        <begin position="412"/>
        <end position="423"/>
    </location>
</feature>
<reference evidence="2" key="1">
    <citation type="journal article" date="2020" name="Stud. Mycol.">
        <title>101 Dothideomycetes genomes: a test case for predicting lifestyles and emergence of pathogens.</title>
        <authorList>
            <person name="Haridas S."/>
            <person name="Albert R."/>
            <person name="Binder M."/>
            <person name="Bloem J."/>
            <person name="Labutti K."/>
            <person name="Salamov A."/>
            <person name="Andreopoulos B."/>
            <person name="Baker S."/>
            <person name="Barry K."/>
            <person name="Bills G."/>
            <person name="Bluhm B."/>
            <person name="Cannon C."/>
            <person name="Castanera R."/>
            <person name="Culley D."/>
            <person name="Daum C."/>
            <person name="Ezra D."/>
            <person name="Gonzalez J."/>
            <person name="Henrissat B."/>
            <person name="Kuo A."/>
            <person name="Liang C."/>
            <person name="Lipzen A."/>
            <person name="Lutzoni F."/>
            <person name="Magnuson J."/>
            <person name="Mondo S."/>
            <person name="Nolan M."/>
            <person name="Ohm R."/>
            <person name="Pangilinan J."/>
            <person name="Park H.-J."/>
            <person name="Ramirez L."/>
            <person name="Alfaro M."/>
            <person name="Sun H."/>
            <person name="Tritt A."/>
            <person name="Yoshinaga Y."/>
            <person name="Zwiers L.-H."/>
            <person name="Turgeon B."/>
            <person name="Goodwin S."/>
            <person name="Spatafora J."/>
            <person name="Crous P."/>
            <person name="Grigoriev I."/>
        </authorList>
    </citation>
    <scope>NUCLEOTIDE SEQUENCE</scope>
    <source>
        <strain evidence="2">CBS 115976</strain>
    </source>
</reference>
<sequence>MSNPFKTNPSTSPGEVPNTAEASTRDDTGLTRENATSIEKANIKKVRIAPQAPVTDAPNFGIETLNRADPDFTMLATAGNPFRSSHFDQSSQVEKPSVDSFPEAGTKKDNESTSFPARSRASMDVGSFTSLLMKGAPKSPEDNATTQQNPIKGPNVSTPFKAFEPLKEGTFNEPYREHIAQDSRSTPEIRSRDRSDSDIHEKHKVPPPPPPKSRHGKTLPVKGPQVVAFDDFAPSDPSLTSNPRSTDMLEPPVRIPSGTKEELVGPTSKVIEQQSLPDEPLSTSTPPSEMGDVKKMAPPPPLARRSTVTKRSRANTASSQHEEQQSSHPPSISDGSDPSQKPLPPPPPSRRSGSGNTQTSNPLFSPNDSTSERSIEARSIQIIPGRMRSSSQASLTSPPPPPARRRSSRNSIELSQRTTSGSGPHSRRTSAEMPRPSLDSLRRVPTSQLEGSIKEESRLEMTPSDHTGPNAPPASSRDVLADMDAFQREIDALRAKFKD</sequence>
<evidence type="ECO:0000313" key="3">
    <source>
        <dbReference type="Proteomes" id="UP000799302"/>
    </source>
</evidence>
<feature type="compositionally biased region" description="Polar residues" evidence="1">
    <location>
        <begin position="1"/>
        <end position="13"/>
    </location>
</feature>
<dbReference type="OrthoDB" id="428854at2759"/>
<organism evidence="2 3">
    <name type="scientific">Microthyrium microscopicum</name>
    <dbReference type="NCBI Taxonomy" id="703497"/>
    <lineage>
        <taxon>Eukaryota</taxon>
        <taxon>Fungi</taxon>
        <taxon>Dikarya</taxon>
        <taxon>Ascomycota</taxon>
        <taxon>Pezizomycotina</taxon>
        <taxon>Dothideomycetes</taxon>
        <taxon>Dothideomycetes incertae sedis</taxon>
        <taxon>Microthyriales</taxon>
        <taxon>Microthyriaceae</taxon>
        <taxon>Microthyrium</taxon>
    </lineage>
</organism>
<feature type="compositionally biased region" description="Polar residues" evidence="1">
    <location>
        <begin position="270"/>
        <end position="287"/>
    </location>
</feature>
<feature type="compositionally biased region" description="Polar residues" evidence="1">
    <location>
        <begin position="356"/>
        <end position="369"/>
    </location>
</feature>
<protein>
    <submittedName>
        <fullName evidence="2">Uncharacterized protein</fullName>
    </submittedName>
</protein>
<feature type="compositionally biased region" description="Polar residues" evidence="1">
    <location>
        <begin position="142"/>
        <end position="158"/>
    </location>
</feature>
<dbReference type="AlphaFoldDB" id="A0A6A6U7Y6"/>
<accession>A0A6A6U7Y6</accession>
<gene>
    <name evidence="2" type="ORF">BT63DRAFT_332690</name>
</gene>
<evidence type="ECO:0000313" key="2">
    <source>
        <dbReference type="EMBL" id="KAF2667208.1"/>
    </source>
</evidence>
<feature type="compositionally biased region" description="Low complexity" evidence="1">
    <location>
        <begin position="326"/>
        <end position="340"/>
    </location>
</feature>
<dbReference type="EMBL" id="MU004238">
    <property type="protein sequence ID" value="KAF2667208.1"/>
    <property type="molecule type" value="Genomic_DNA"/>
</dbReference>
<proteinExistence type="predicted"/>
<name>A0A6A6U7Y6_9PEZI</name>
<feature type="compositionally biased region" description="Basic and acidic residues" evidence="1">
    <location>
        <begin position="174"/>
        <end position="201"/>
    </location>
</feature>
<feature type="region of interest" description="Disordered" evidence="1">
    <location>
        <begin position="76"/>
        <end position="478"/>
    </location>
</feature>
<feature type="region of interest" description="Disordered" evidence="1">
    <location>
        <begin position="1"/>
        <end position="37"/>
    </location>
</feature>
<evidence type="ECO:0000256" key="1">
    <source>
        <dbReference type="SAM" id="MobiDB-lite"/>
    </source>
</evidence>